<reference evidence="1" key="1">
    <citation type="submission" date="2021-05" db="EMBL/GenBank/DDBJ databases">
        <authorList>
            <person name="Alioto T."/>
            <person name="Alioto T."/>
            <person name="Gomez Garrido J."/>
        </authorList>
    </citation>
    <scope>NUCLEOTIDE SEQUENCE</scope>
</reference>
<dbReference type="EMBL" id="HBUF01327031">
    <property type="protein sequence ID" value="CAG6696057.1"/>
    <property type="molecule type" value="Transcribed_RNA"/>
</dbReference>
<proteinExistence type="predicted"/>
<evidence type="ECO:0000313" key="1">
    <source>
        <dbReference type="EMBL" id="CAG6696057.1"/>
    </source>
</evidence>
<protein>
    <submittedName>
        <fullName evidence="1">Uncharacterized protein</fullName>
    </submittedName>
</protein>
<sequence length="115" mass="13230">MILYTLSRLSLHQLITPYHLYSVPVFKLKTCHCGTPFYLFERYCTNVHLILNLYRDTLPIFSSPSFSFSSSYSLQLLSSSTVFHLLLHFSCHVTIFESAVPQYLSSQDSLPEWGG</sequence>
<accession>A0A8D8U4U4</accession>
<dbReference type="AlphaFoldDB" id="A0A8D8U4U4"/>
<name>A0A8D8U4U4_9HEMI</name>
<organism evidence="1">
    <name type="scientific">Cacopsylla melanoneura</name>
    <dbReference type="NCBI Taxonomy" id="428564"/>
    <lineage>
        <taxon>Eukaryota</taxon>
        <taxon>Metazoa</taxon>
        <taxon>Ecdysozoa</taxon>
        <taxon>Arthropoda</taxon>
        <taxon>Hexapoda</taxon>
        <taxon>Insecta</taxon>
        <taxon>Pterygota</taxon>
        <taxon>Neoptera</taxon>
        <taxon>Paraneoptera</taxon>
        <taxon>Hemiptera</taxon>
        <taxon>Sternorrhyncha</taxon>
        <taxon>Psylloidea</taxon>
        <taxon>Psyllidae</taxon>
        <taxon>Psyllinae</taxon>
        <taxon>Cacopsylla</taxon>
    </lineage>
</organism>